<protein>
    <submittedName>
        <fullName evidence="10">Intraflagellar transport protein 81 homolog</fullName>
    </submittedName>
</protein>
<feature type="coiled-coil region" evidence="7">
    <location>
        <begin position="356"/>
        <end position="383"/>
    </location>
</feature>
<feature type="coiled-coil region" evidence="7">
    <location>
        <begin position="530"/>
        <end position="605"/>
    </location>
</feature>
<dbReference type="InterPro" id="IPR043016">
    <property type="entry name" value="IFT81_N_sf"/>
</dbReference>
<name>A0A6J2KF55_BOMMA</name>
<evidence type="ECO:0000256" key="6">
    <source>
        <dbReference type="ARBA" id="ARBA00043983"/>
    </source>
</evidence>
<proteinExistence type="inferred from homology"/>
<evidence type="ECO:0000256" key="3">
    <source>
        <dbReference type="ARBA" id="ARBA00023054"/>
    </source>
</evidence>
<reference evidence="10" key="1">
    <citation type="submission" date="2025-08" db="UniProtKB">
        <authorList>
            <consortium name="RefSeq"/>
        </authorList>
    </citation>
    <scope>IDENTIFICATION</scope>
    <source>
        <tissue evidence="10">Silk gland</tissue>
    </source>
</reference>
<dbReference type="PANTHER" id="PTHR15614">
    <property type="entry name" value="INTRAFLAGELLAR TRANSPORT PROTEIN 81 HOMOLOG"/>
    <property type="match status" value="1"/>
</dbReference>
<evidence type="ECO:0000313" key="10">
    <source>
        <dbReference type="RefSeq" id="XP_028040966.1"/>
    </source>
</evidence>
<dbReference type="Proteomes" id="UP000504629">
    <property type="component" value="Unplaced"/>
</dbReference>
<keyword evidence="4" id="KW-0969">Cilium</keyword>
<feature type="coiled-coil region" evidence="7">
    <location>
        <begin position="201"/>
        <end position="235"/>
    </location>
</feature>
<dbReference type="RefSeq" id="XP_028040966.1">
    <property type="nucleotide sequence ID" value="XM_028185165.1"/>
</dbReference>
<keyword evidence="2" id="KW-0970">Cilium biogenesis/degradation</keyword>
<dbReference type="Gene3D" id="1.10.418.70">
    <property type="entry name" value="Intraflagellar transport protein 81, N-terminal domain"/>
    <property type="match status" value="1"/>
</dbReference>
<keyword evidence="9" id="KW-1185">Reference proteome</keyword>
<comment type="similarity">
    <text evidence="6">Belongs to the IFT81 family.</text>
</comment>
<evidence type="ECO:0000256" key="4">
    <source>
        <dbReference type="ARBA" id="ARBA00023069"/>
    </source>
</evidence>
<evidence type="ECO:0000256" key="7">
    <source>
        <dbReference type="SAM" id="Coils"/>
    </source>
</evidence>
<keyword evidence="3 7" id="KW-0175">Coiled coil</keyword>
<evidence type="ECO:0000256" key="2">
    <source>
        <dbReference type="ARBA" id="ARBA00022794"/>
    </source>
</evidence>
<accession>A0A6J2KF55</accession>
<dbReference type="GeneID" id="114251019"/>
<dbReference type="OrthoDB" id="276029at2759"/>
<evidence type="ECO:0000259" key="8">
    <source>
        <dbReference type="Pfam" id="PF18383"/>
    </source>
</evidence>
<dbReference type="AlphaFoldDB" id="A0A6J2KF55"/>
<keyword evidence="5" id="KW-0966">Cell projection</keyword>
<dbReference type="GO" id="GO:0036064">
    <property type="term" value="C:ciliary basal body"/>
    <property type="evidence" value="ECO:0007669"/>
    <property type="project" value="TreeGrafter"/>
</dbReference>
<dbReference type="GO" id="GO:0015631">
    <property type="term" value="F:tubulin binding"/>
    <property type="evidence" value="ECO:0007669"/>
    <property type="project" value="InterPro"/>
</dbReference>
<evidence type="ECO:0000256" key="1">
    <source>
        <dbReference type="ARBA" id="ARBA00004138"/>
    </source>
</evidence>
<dbReference type="GO" id="GO:0042073">
    <property type="term" value="P:intraciliary transport"/>
    <property type="evidence" value="ECO:0007669"/>
    <property type="project" value="InterPro"/>
</dbReference>
<dbReference type="PANTHER" id="PTHR15614:SF2">
    <property type="entry name" value="INTRAFLAGELLAR TRANSPORT PROTEIN 81 HOMOLOG"/>
    <property type="match status" value="1"/>
</dbReference>
<evidence type="ECO:0000313" key="9">
    <source>
        <dbReference type="Proteomes" id="UP000504629"/>
    </source>
</evidence>
<organism evidence="9 10">
    <name type="scientific">Bombyx mandarina</name>
    <name type="common">Wild silk moth</name>
    <name type="synonym">Wild silkworm</name>
    <dbReference type="NCBI Taxonomy" id="7092"/>
    <lineage>
        <taxon>Eukaryota</taxon>
        <taxon>Metazoa</taxon>
        <taxon>Ecdysozoa</taxon>
        <taxon>Arthropoda</taxon>
        <taxon>Hexapoda</taxon>
        <taxon>Insecta</taxon>
        <taxon>Pterygota</taxon>
        <taxon>Neoptera</taxon>
        <taxon>Endopterygota</taxon>
        <taxon>Lepidoptera</taxon>
        <taxon>Glossata</taxon>
        <taxon>Ditrysia</taxon>
        <taxon>Bombycoidea</taxon>
        <taxon>Bombycidae</taxon>
        <taxon>Bombycinae</taxon>
        <taxon>Bombyx</taxon>
    </lineage>
</organism>
<feature type="domain" description="IFT81 calponin homology" evidence="8">
    <location>
        <begin position="3"/>
        <end position="120"/>
    </location>
</feature>
<dbReference type="InterPro" id="IPR041146">
    <property type="entry name" value="IFT81_CH"/>
</dbReference>
<dbReference type="GO" id="GO:0060271">
    <property type="term" value="P:cilium assembly"/>
    <property type="evidence" value="ECO:0007669"/>
    <property type="project" value="InterPro"/>
</dbReference>
<dbReference type="InterPro" id="IPR029600">
    <property type="entry name" value="IFT81"/>
</dbReference>
<dbReference type="Pfam" id="PF18383">
    <property type="entry name" value="IFT81_CH"/>
    <property type="match status" value="1"/>
</dbReference>
<dbReference type="KEGG" id="bman:114251019"/>
<evidence type="ECO:0000256" key="5">
    <source>
        <dbReference type="ARBA" id="ARBA00023273"/>
    </source>
</evidence>
<comment type="subcellular location">
    <subcellularLocation>
        <location evidence="1">Cell projection</location>
        <location evidence="1">Cilium</location>
    </subcellularLocation>
</comment>
<sequence>MTEQIKFIVKEINSTLGRNYYLIQFDALDEKQLLQLLVDLLVNLGAGEKLDVNEDDSETVSFRLLEMLGSVKYRPPSTVEPTRFRSQLLAGDSRTIHHVLHWLLSNKEQVKNTAYLAKYLKIPDIPSDVVRNNTIQDLLDQYQSLIDEFKDAHKRTRMLEKENASEIINDIKEMAVERDMVIKRLESVQVNLVDVHNKDELLNLSKTLRLQQEKAKQLELQFDTQQSQLNLASDQLKRYLNVIHGQSAATKTPTDIIKHLQEEIQLNSYLVKEKLPQEAAHIQKELNIMQNIAAEQHPSRSDLHVVQDKIAVVNGEMEQLVQRKLATSGPQEDKLAPFRQQAAVIRRNKETSATRVHELAATLKQHEATLADLQSQVKQLLGDTVLRGEELKKYVNSLRTKSTVYKRQRANLLALKSEAGILARTIQIISVADPTVEMALVNHKKMIIDDEKDLLSKDDDNSMDLGRKSFHDLSQIVAKTAQKLSEVRQEIQPLADKIKPVKEEFQSVQQQYEQRKRVYEATSINIASQMEPLKNQVKTLTDQLNSKEDEWKNLRQKITKAESLQEIVMYETKNSMQSPRKPSKMEALKLKVSDLKRVVENLEKEQTAISSRQGVVEEQTNLWENTLKLLRCKMAARNAPAARQGRMHITQHSQMLTLT</sequence>
<dbReference type="GO" id="GO:0030992">
    <property type="term" value="C:intraciliary transport particle B"/>
    <property type="evidence" value="ECO:0007669"/>
    <property type="project" value="InterPro"/>
</dbReference>
<gene>
    <name evidence="10" type="primary">LOC114251019</name>
</gene>